<evidence type="ECO:0000256" key="1">
    <source>
        <dbReference type="SAM" id="MobiDB-lite"/>
    </source>
</evidence>
<dbReference type="OrthoDB" id="5351764at2"/>
<name>A0A2P8QYE4_9BACT</name>
<dbReference type="RefSeq" id="WP_106872918.1">
    <property type="nucleotide sequence ID" value="NZ_CP053841.1"/>
</dbReference>
<comment type="caution">
    <text evidence="2">The sequence shown here is derived from an EMBL/GenBank/DDBJ whole genome shotgun (WGS) entry which is preliminary data.</text>
</comment>
<reference evidence="3" key="1">
    <citation type="submission" date="2017-10" db="EMBL/GenBank/DDBJ databases">
        <title>Campylobacter species from seals.</title>
        <authorList>
            <person name="Gilbert M.J."/>
            <person name="Zomer A.L."/>
            <person name="Timmerman A.J."/>
            <person name="Duim B."/>
            <person name="Wagenaar J.A."/>
        </authorList>
    </citation>
    <scope>NUCLEOTIDE SEQUENCE [LARGE SCALE GENOMIC DNA]</scope>
    <source>
        <strain evidence="3">17S00004-5</strain>
    </source>
</reference>
<dbReference type="AlphaFoldDB" id="A0A2P8QYE4"/>
<protein>
    <submittedName>
        <fullName evidence="2">Uncharacterized protein</fullName>
    </submittedName>
</protein>
<accession>A0A2P8QYE4</accession>
<feature type="compositionally biased region" description="Basic and acidic residues" evidence="1">
    <location>
        <begin position="25"/>
        <end position="39"/>
    </location>
</feature>
<organism evidence="2 3">
    <name type="scientific">Campylobacter blaseri</name>
    <dbReference type="NCBI Taxonomy" id="2042961"/>
    <lineage>
        <taxon>Bacteria</taxon>
        <taxon>Pseudomonadati</taxon>
        <taxon>Campylobacterota</taxon>
        <taxon>Epsilonproteobacteria</taxon>
        <taxon>Campylobacterales</taxon>
        <taxon>Campylobacteraceae</taxon>
        <taxon>Campylobacter</taxon>
    </lineage>
</organism>
<feature type="region of interest" description="Disordered" evidence="1">
    <location>
        <begin position="129"/>
        <end position="185"/>
    </location>
</feature>
<feature type="compositionally biased region" description="Basic and acidic residues" evidence="1">
    <location>
        <begin position="170"/>
        <end position="185"/>
    </location>
</feature>
<gene>
    <name evidence="2" type="ORF">CQ405_09130</name>
</gene>
<dbReference type="EMBL" id="PDHH01000010">
    <property type="protein sequence ID" value="PSM51269.1"/>
    <property type="molecule type" value="Genomic_DNA"/>
</dbReference>
<evidence type="ECO:0000313" key="3">
    <source>
        <dbReference type="Proteomes" id="UP000240535"/>
    </source>
</evidence>
<feature type="compositionally biased region" description="Basic and acidic residues" evidence="1">
    <location>
        <begin position="54"/>
        <end position="66"/>
    </location>
</feature>
<keyword evidence="3" id="KW-1185">Reference proteome</keyword>
<feature type="region of interest" description="Disordered" evidence="1">
    <location>
        <begin position="24"/>
        <end position="66"/>
    </location>
</feature>
<feature type="compositionally biased region" description="Polar residues" evidence="1">
    <location>
        <begin position="44"/>
        <end position="53"/>
    </location>
</feature>
<evidence type="ECO:0000313" key="2">
    <source>
        <dbReference type="EMBL" id="PSM51269.1"/>
    </source>
</evidence>
<sequence>MIDKLTQEQLNEWSYLQEQEIYEPLEQKNNRSELEENKEKKKQAQQSFNSSNEHLSKDAKQAIETLEKKEKIDEKIQEKQAELNEFKSPKQKREFLKNKLDNIKNNQNLKESLEILKEKEKLDEQIKAKEKEIKNENLKDNTNEIEKGKENQEEQGKKQNQGNSAEQDDWDKRAKELELQHEKELEALKEQQSKLEANFQKSIDNLMNSDGINGVITALQEMDRSLEMMLKQGKEESETKDKQRKEKLEMAFDSPNFKEVVGDLVKEVYKEQKKVKNGLTTMENEQINYTKLQSTYEKETKKGLDVKGYEKLKTMISNIEKETPNFKENYPKFYKKINDTLKQTKNKILNKSTNVLERN</sequence>
<dbReference type="Proteomes" id="UP000240535">
    <property type="component" value="Unassembled WGS sequence"/>
</dbReference>
<proteinExistence type="predicted"/>
<feature type="compositionally biased region" description="Basic and acidic residues" evidence="1">
    <location>
        <begin position="129"/>
        <end position="157"/>
    </location>
</feature>